<dbReference type="Proteomes" id="UP000078492">
    <property type="component" value="Unassembled WGS sequence"/>
</dbReference>
<sequence>MLRRLHTSLVQNNNERLNASVWAIAPKTFSCGKTIINIAIDIAVCNFNDGLTSLAIIQVLFKNLLNKLAPMLISIENRGRPIIPPHIQLLAVLWLLATPDSYRSGGRNKRNFFSHNEYILGDKAYPVLSWCIPPYIDRGNLTPLQISFNKNVSKMRQVIERAFALLKDRFRRDENNTDFIEEGQEDAEIPDNNPEHCENIRDGRNDPTGLVKRDYLCHLIT</sequence>
<comment type="cofactor">
    <cofactor evidence="1">
        <name>a divalent metal cation</name>
        <dbReference type="ChEBI" id="CHEBI:60240"/>
    </cofactor>
</comment>
<evidence type="ECO:0000256" key="3">
    <source>
        <dbReference type="SAM" id="MobiDB-lite"/>
    </source>
</evidence>
<accession>A0A151IRZ4</accession>
<keyword evidence="6" id="KW-1185">Reference proteome</keyword>
<dbReference type="Pfam" id="PF13359">
    <property type="entry name" value="DDE_Tnp_4"/>
    <property type="match status" value="1"/>
</dbReference>
<dbReference type="InterPro" id="IPR027806">
    <property type="entry name" value="HARBI1_dom"/>
</dbReference>
<proteinExistence type="predicted"/>
<feature type="region of interest" description="Disordered" evidence="3">
    <location>
        <begin position="185"/>
        <end position="204"/>
    </location>
</feature>
<gene>
    <name evidence="5" type="ORF">ALC57_18376</name>
</gene>
<dbReference type="EMBL" id="KQ981096">
    <property type="protein sequence ID" value="KYN09508.1"/>
    <property type="molecule type" value="Genomic_DNA"/>
</dbReference>
<organism evidence="5 6">
    <name type="scientific">Trachymyrmex cornetzi</name>
    <dbReference type="NCBI Taxonomy" id="471704"/>
    <lineage>
        <taxon>Eukaryota</taxon>
        <taxon>Metazoa</taxon>
        <taxon>Ecdysozoa</taxon>
        <taxon>Arthropoda</taxon>
        <taxon>Hexapoda</taxon>
        <taxon>Insecta</taxon>
        <taxon>Pterygota</taxon>
        <taxon>Neoptera</taxon>
        <taxon>Endopterygota</taxon>
        <taxon>Hymenoptera</taxon>
        <taxon>Apocrita</taxon>
        <taxon>Aculeata</taxon>
        <taxon>Formicoidea</taxon>
        <taxon>Formicidae</taxon>
        <taxon>Myrmicinae</taxon>
        <taxon>Trachymyrmex</taxon>
    </lineage>
</organism>
<evidence type="ECO:0000256" key="2">
    <source>
        <dbReference type="ARBA" id="ARBA00022723"/>
    </source>
</evidence>
<protein>
    <recommendedName>
        <fullName evidence="4">DDE Tnp4 domain-containing protein</fullName>
    </recommendedName>
</protein>
<dbReference type="AlphaFoldDB" id="A0A151IRZ4"/>
<evidence type="ECO:0000313" key="6">
    <source>
        <dbReference type="Proteomes" id="UP000078492"/>
    </source>
</evidence>
<evidence type="ECO:0000256" key="1">
    <source>
        <dbReference type="ARBA" id="ARBA00001968"/>
    </source>
</evidence>
<evidence type="ECO:0000259" key="4">
    <source>
        <dbReference type="Pfam" id="PF13359"/>
    </source>
</evidence>
<feature type="domain" description="DDE Tnp4" evidence="4">
    <location>
        <begin position="111"/>
        <end position="171"/>
    </location>
</feature>
<keyword evidence="2" id="KW-0479">Metal-binding</keyword>
<reference evidence="5 6" key="1">
    <citation type="submission" date="2015-09" db="EMBL/GenBank/DDBJ databases">
        <title>Trachymyrmex cornetzi WGS genome.</title>
        <authorList>
            <person name="Nygaard S."/>
            <person name="Hu H."/>
            <person name="Boomsma J."/>
            <person name="Zhang G."/>
        </authorList>
    </citation>
    <scope>NUCLEOTIDE SEQUENCE [LARGE SCALE GENOMIC DNA]</scope>
    <source>
        <strain evidence="5">Tcor2-1</strain>
        <tissue evidence="5">Whole body</tissue>
    </source>
</reference>
<dbReference type="GO" id="GO:0046872">
    <property type="term" value="F:metal ion binding"/>
    <property type="evidence" value="ECO:0007669"/>
    <property type="project" value="UniProtKB-KW"/>
</dbReference>
<evidence type="ECO:0000313" key="5">
    <source>
        <dbReference type="EMBL" id="KYN09508.1"/>
    </source>
</evidence>
<name>A0A151IRZ4_9HYME</name>
<feature type="compositionally biased region" description="Basic and acidic residues" evidence="3">
    <location>
        <begin position="193"/>
        <end position="204"/>
    </location>
</feature>